<dbReference type="EMBL" id="BMLB01000011">
    <property type="protein sequence ID" value="GGK83779.1"/>
    <property type="molecule type" value="Genomic_DNA"/>
</dbReference>
<keyword evidence="8" id="KW-1185">Reference proteome</keyword>
<evidence type="ECO:0000256" key="2">
    <source>
        <dbReference type="ARBA" id="ARBA00023015"/>
    </source>
</evidence>
<dbReference type="SUPFAM" id="SSF46785">
    <property type="entry name" value="Winged helix' DNA-binding domain"/>
    <property type="match status" value="1"/>
</dbReference>
<evidence type="ECO:0000256" key="5">
    <source>
        <dbReference type="SAM" id="MobiDB-lite"/>
    </source>
</evidence>
<dbReference type="Gene3D" id="3.40.190.10">
    <property type="entry name" value="Periplasmic binding protein-like II"/>
    <property type="match status" value="2"/>
</dbReference>
<keyword evidence="2" id="KW-0805">Transcription regulation</keyword>
<dbReference type="Pfam" id="PF03466">
    <property type="entry name" value="LysR_substrate"/>
    <property type="match status" value="1"/>
</dbReference>
<dbReference type="InterPro" id="IPR036390">
    <property type="entry name" value="WH_DNA-bd_sf"/>
</dbReference>
<organism evidence="7 8">
    <name type="scientific">Ornithinimicrobium pekingense</name>
    <dbReference type="NCBI Taxonomy" id="384677"/>
    <lineage>
        <taxon>Bacteria</taxon>
        <taxon>Bacillati</taxon>
        <taxon>Actinomycetota</taxon>
        <taxon>Actinomycetes</taxon>
        <taxon>Micrococcales</taxon>
        <taxon>Ornithinimicrobiaceae</taxon>
        <taxon>Ornithinimicrobium</taxon>
    </lineage>
</organism>
<dbReference type="InterPro" id="IPR005119">
    <property type="entry name" value="LysR_subst-bd"/>
</dbReference>
<feature type="domain" description="HTH lysR-type" evidence="6">
    <location>
        <begin position="95"/>
        <end position="152"/>
    </location>
</feature>
<keyword evidence="3" id="KW-0238">DNA-binding</keyword>
<comment type="similarity">
    <text evidence="1">Belongs to the LysR transcriptional regulatory family.</text>
</comment>
<dbReference type="PANTHER" id="PTHR30346">
    <property type="entry name" value="TRANSCRIPTIONAL DUAL REGULATOR HCAR-RELATED"/>
    <property type="match status" value="1"/>
</dbReference>
<dbReference type="InterPro" id="IPR036388">
    <property type="entry name" value="WH-like_DNA-bd_sf"/>
</dbReference>
<evidence type="ECO:0000313" key="8">
    <source>
        <dbReference type="Proteomes" id="UP000662111"/>
    </source>
</evidence>
<dbReference type="Gene3D" id="1.10.10.10">
    <property type="entry name" value="Winged helix-like DNA-binding domain superfamily/Winged helix DNA-binding domain"/>
    <property type="match status" value="1"/>
</dbReference>
<sequence length="386" mass="41350">MSNSAPAQASRSHATAAGPSSSIRPIEAARPSCTQVIDPNAITAPARPVDAAPSPAAIWSVLVVVIPISAQDIHRSRPRGKHGHTVHESWTIGGVDLRRLEMLLHLSRAGSMREVADDLRVTTSTVSQQIAALARDVGTPLLEPVGRRVRLTPAGQRLAEHAVTILAAVDAARADLDPAAEPAGTVRIAGFATAIRRSLLPLVGGLSTSHPKVRLQIHEHEPLEALSLLARDDVDLVLTYDYNLATAATDSTLEVAPLWTVNWGLGVPSTESRRHEGAVPLFHRYRDTGWIVNSRNTADEDVVRTLASMADFAPVIAHRADSLDLVQHLIRAGLGVGLLPLDQPTHPAVTVIPLHDPPVTLRAYTAIRRGRGRWAPLALVLQSLQP</sequence>
<evidence type="ECO:0000256" key="4">
    <source>
        <dbReference type="ARBA" id="ARBA00023163"/>
    </source>
</evidence>
<evidence type="ECO:0000256" key="3">
    <source>
        <dbReference type="ARBA" id="ARBA00023125"/>
    </source>
</evidence>
<keyword evidence="4" id="KW-0804">Transcription</keyword>
<feature type="compositionally biased region" description="Polar residues" evidence="5">
    <location>
        <begin position="1"/>
        <end position="23"/>
    </location>
</feature>
<feature type="region of interest" description="Disordered" evidence="5">
    <location>
        <begin position="1"/>
        <end position="25"/>
    </location>
</feature>
<dbReference type="Pfam" id="PF00126">
    <property type="entry name" value="HTH_1"/>
    <property type="match status" value="1"/>
</dbReference>
<dbReference type="Proteomes" id="UP000662111">
    <property type="component" value="Unassembled WGS sequence"/>
</dbReference>
<dbReference type="PROSITE" id="PS50931">
    <property type="entry name" value="HTH_LYSR"/>
    <property type="match status" value="1"/>
</dbReference>
<evidence type="ECO:0000313" key="7">
    <source>
        <dbReference type="EMBL" id="GGK83779.1"/>
    </source>
</evidence>
<dbReference type="InterPro" id="IPR000847">
    <property type="entry name" value="LysR_HTH_N"/>
</dbReference>
<evidence type="ECO:0000259" key="6">
    <source>
        <dbReference type="PROSITE" id="PS50931"/>
    </source>
</evidence>
<name>A0ABQ2FGJ4_9MICO</name>
<proteinExistence type="inferred from homology"/>
<reference evidence="8" key="1">
    <citation type="journal article" date="2019" name="Int. J. Syst. Evol. Microbiol.">
        <title>The Global Catalogue of Microorganisms (GCM) 10K type strain sequencing project: providing services to taxonomists for standard genome sequencing and annotation.</title>
        <authorList>
            <consortium name="The Broad Institute Genomics Platform"/>
            <consortium name="The Broad Institute Genome Sequencing Center for Infectious Disease"/>
            <person name="Wu L."/>
            <person name="Ma J."/>
        </authorList>
    </citation>
    <scope>NUCLEOTIDE SEQUENCE [LARGE SCALE GENOMIC DNA]</scope>
    <source>
        <strain evidence="8">CGMCC 1.5362</strain>
    </source>
</reference>
<dbReference type="SUPFAM" id="SSF53850">
    <property type="entry name" value="Periplasmic binding protein-like II"/>
    <property type="match status" value="1"/>
</dbReference>
<accession>A0ABQ2FGJ4</accession>
<comment type="caution">
    <text evidence="7">The sequence shown here is derived from an EMBL/GenBank/DDBJ whole genome shotgun (WGS) entry which is preliminary data.</text>
</comment>
<gene>
    <name evidence="7" type="ORF">GCM10011509_35380</name>
</gene>
<protein>
    <submittedName>
        <fullName evidence="7">LysR family transcriptional regulator</fullName>
    </submittedName>
</protein>
<dbReference type="PANTHER" id="PTHR30346:SF29">
    <property type="entry name" value="LYSR SUBSTRATE-BINDING"/>
    <property type="match status" value="1"/>
</dbReference>
<evidence type="ECO:0000256" key="1">
    <source>
        <dbReference type="ARBA" id="ARBA00009437"/>
    </source>
</evidence>